<evidence type="ECO:0000313" key="1">
    <source>
        <dbReference type="EMBL" id="KAH0773012.1"/>
    </source>
</evidence>
<comment type="caution">
    <text evidence="1">The sequence shown here is derived from an EMBL/GenBank/DDBJ whole genome shotgun (WGS) entry which is preliminary data.</text>
</comment>
<dbReference type="Proteomes" id="UP000826656">
    <property type="component" value="Unassembled WGS sequence"/>
</dbReference>
<dbReference type="PROSITE" id="PS51808">
    <property type="entry name" value="CHCH"/>
    <property type="match status" value="1"/>
</dbReference>
<reference evidence="1 2" key="1">
    <citation type="journal article" date="2021" name="bioRxiv">
        <title>Chromosome-scale and haplotype-resolved genome assembly of a tetraploid potato cultivar.</title>
        <authorList>
            <person name="Sun H."/>
            <person name="Jiao W.-B."/>
            <person name="Krause K."/>
            <person name="Campoy J.A."/>
            <person name="Goel M."/>
            <person name="Folz-Donahue K."/>
            <person name="Kukat C."/>
            <person name="Huettel B."/>
            <person name="Schneeberger K."/>
        </authorList>
    </citation>
    <scope>NUCLEOTIDE SEQUENCE [LARGE SCALE GENOMIC DNA]</scope>
    <source>
        <strain evidence="1">SolTubOtavaFocal</strain>
        <tissue evidence="1">Leaves</tissue>
    </source>
</reference>
<dbReference type="InterPro" id="IPR009069">
    <property type="entry name" value="Cys_alpha_HP_mot_SF"/>
</dbReference>
<evidence type="ECO:0008006" key="3">
    <source>
        <dbReference type="Google" id="ProtNLM"/>
    </source>
</evidence>
<keyword evidence="2" id="KW-1185">Reference proteome</keyword>
<sequence>MDAPESLQPVCGQEALDLLNCTTESPYDKEKCQRLLEALRQCVINKGQRIGATTLRPKVTLSEFKPVDLPDTC</sequence>
<proteinExistence type="predicted"/>
<dbReference type="SUPFAM" id="SSF47072">
    <property type="entry name" value="Cysteine alpha-hairpin motif"/>
    <property type="match status" value="1"/>
</dbReference>
<dbReference type="PANTHER" id="PTHR37750:SF1">
    <property type="entry name" value="COX19-LIKE CHCH FAMILY PROTEIN"/>
    <property type="match status" value="1"/>
</dbReference>
<name>A0ABQ7VZP7_SOLTU</name>
<dbReference type="PANTHER" id="PTHR37750">
    <property type="entry name" value="COX19-LIKE CHCH FAMILY PROTEIN"/>
    <property type="match status" value="1"/>
</dbReference>
<dbReference type="Gene3D" id="1.10.287.1130">
    <property type="entry name" value="CytochromE C oxidase copper chaperone"/>
    <property type="match status" value="1"/>
</dbReference>
<accession>A0ABQ7VZP7</accession>
<protein>
    <recommendedName>
        <fullName evidence="3">CHCH domain-containing protein</fullName>
    </recommendedName>
</protein>
<gene>
    <name evidence="1" type="ORF">KY290_010149</name>
</gene>
<evidence type="ECO:0000313" key="2">
    <source>
        <dbReference type="Proteomes" id="UP000826656"/>
    </source>
</evidence>
<dbReference type="EMBL" id="JAIVGD010000005">
    <property type="protein sequence ID" value="KAH0773012.1"/>
    <property type="molecule type" value="Genomic_DNA"/>
</dbReference>
<organism evidence="1 2">
    <name type="scientific">Solanum tuberosum</name>
    <name type="common">Potato</name>
    <dbReference type="NCBI Taxonomy" id="4113"/>
    <lineage>
        <taxon>Eukaryota</taxon>
        <taxon>Viridiplantae</taxon>
        <taxon>Streptophyta</taxon>
        <taxon>Embryophyta</taxon>
        <taxon>Tracheophyta</taxon>
        <taxon>Spermatophyta</taxon>
        <taxon>Magnoliopsida</taxon>
        <taxon>eudicotyledons</taxon>
        <taxon>Gunneridae</taxon>
        <taxon>Pentapetalae</taxon>
        <taxon>asterids</taxon>
        <taxon>lamiids</taxon>
        <taxon>Solanales</taxon>
        <taxon>Solanaceae</taxon>
        <taxon>Solanoideae</taxon>
        <taxon>Solaneae</taxon>
        <taxon>Solanum</taxon>
    </lineage>
</organism>